<organism evidence="3 4">
    <name type="scientific">Mycena indigotica</name>
    <dbReference type="NCBI Taxonomy" id="2126181"/>
    <lineage>
        <taxon>Eukaryota</taxon>
        <taxon>Fungi</taxon>
        <taxon>Dikarya</taxon>
        <taxon>Basidiomycota</taxon>
        <taxon>Agaricomycotina</taxon>
        <taxon>Agaricomycetes</taxon>
        <taxon>Agaricomycetidae</taxon>
        <taxon>Agaricales</taxon>
        <taxon>Marasmiineae</taxon>
        <taxon>Mycenaceae</taxon>
        <taxon>Mycena</taxon>
    </lineage>
</organism>
<dbReference type="InterPro" id="IPR014001">
    <property type="entry name" value="Helicase_ATP-bd"/>
</dbReference>
<reference evidence="3" key="1">
    <citation type="submission" date="2020-05" db="EMBL/GenBank/DDBJ databases">
        <title>Mycena genomes resolve the evolution of fungal bioluminescence.</title>
        <authorList>
            <person name="Tsai I.J."/>
        </authorList>
    </citation>
    <scope>NUCLEOTIDE SEQUENCE</scope>
    <source>
        <strain evidence="3">171206Taipei</strain>
    </source>
</reference>
<dbReference type="OrthoDB" id="6513042at2759"/>
<dbReference type="Gene3D" id="3.40.50.300">
    <property type="entry name" value="P-loop containing nucleotide triphosphate hydrolases"/>
    <property type="match status" value="2"/>
</dbReference>
<comment type="caution">
    <text evidence="3">The sequence shown here is derived from an EMBL/GenBank/DDBJ whole genome shotgun (WGS) entry which is preliminary data.</text>
</comment>
<dbReference type="GeneID" id="59341945"/>
<feature type="region of interest" description="Disordered" evidence="1">
    <location>
        <begin position="76"/>
        <end position="103"/>
    </location>
</feature>
<proteinExistence type="predicted"/>
<dbReference type="Pfam" id="PF13604">
    <property type="entry name" value="AAA_30"/>
    <property type="match status" value="1"/>
</dbReference>
<dbReference type="Proteomes" id="UP000636479">
    <property type="component" value="Unassembled WGS sequence"/>
</dbReference>
<evidence type="ECO:0000313" key="4">
    <source>
        <dbReference type="Proteomes" id="UP000636479"/>
    </source>
</evidence>
<dbReference type="CDD" id="cd17934">
    <property type="entry name" value="DEXXQc_Upf1-like"/>
    <property type="match status" value="1"/>
</dbReference>
<name>A0A8H6T900_9AGAR</name>
<dbReference type="SMART" id="SM00487">
    <property type="entry name" value="DEXDc"/>
    <property type="match status" value="1"/>
</dbReference>
<dbReference type="CDD" id="cd18808">
    <property type="entry name" value="SF1_C_Upf1"/>
    <property type="match status" value="1"/>
</dbReference>
<dbReference type="AlphaFoldDB" id="A0A8H6T900"/>
<accession>A0A8H6T900</accession>
<dbReference type="InterPro" id="IPR047187">
    <property type="entry name" value="SF1_C_Upf1"/>
</dbReference>
<sequence>MSIEFLQTILDGVEQPLELVVQHESELTEEFLEVFNEEAQPLGIAPGYSKEGALVALSIADDCHCLIVRFYSPRRSDPNGRGRGRGRGARGNGQQRSEPPPNFAGRKILEKVILCRNEGQLLAFDCGPLAMSLFCLEGEGLRIQNAVDIQAAFSAFNRRPLTSIVAAVGDSIRVFTENVETAFRNPFYVEGDKHCRMDLANRAWVSQYLATTSNGETMCGKAKIINTNALQPGVLNILAKMTSDSLRLSNLKPTQKKHEVIAVNASDGLSVKSASFASRLRGSENLSMQVLNARGQSYEVYGQSGGVDGRRANLDVPRPLDGSKTILQITSIGRDDPTTAEAQRAATILSALQGNIAVLTDNAWIKNVWLPSSDDLGMQWPARPQVETGKKTKQLSVQPVSAEEDNLGRLNASQREAAEAMLSPKDDHRIVLIQGPPGTGKTSVIAAYVKTAIQQSQLGIWLVAKSNVAVINIALKLQATGMAILYTGIRQNFIRSDEFKTLSHSRMTDCKVILCTVSMLSNYWVKTKFRNYIPVTRIIVDEASQIEIGDYLPVFEKYGEKLEKMCFIGDDKQLPPYGQEDLQDLQSVFELSHLQTQTYFLDTQYRMPPQIGAFISEKVYNNQLKSNPSHLVPDTDIACQFINVPGAKEVLNNNSYFNNLEAQAIIKLALLLQERNKSFKIITPYDGQRVLIENTMKETEGLEWEEKVYNVDSFQGNEEDIIIISLVRSISLGFLQNLRRTNVMLTRCKRAMYIVSSKAFLKDGAGKDCIVGELGEHVGDLGWLESQVLESGDFLDNPRKREV</sequence>
<dbReference type="Pfam" id="PF13087">
    <property type="entry name" value="AAA_12"/>
    <property type="match status" value="1"/>
</dbReference>
<dbReference type="PANTHER" id="PTHR10887">
    <property type="entry name" value="DNA2/NAM7 HELICASE FAMILY"/>
    <property type="match status" value="1"/>
</dbReference>
<evidence type="ECO:0000259" key="2">
    <source>
        <dbReference type="SMART" id="SM00487"/>
    </source>
</evidence>
<dbReference type="InterPro" id="IPR041679">
    <property type="entry name" value="DNA2/NAM7-like_C"/>
</dbReference>
<keyword evidence="4" id="KW-1185">Reference proteome</keyword>
<dbReference type="PANTHER" id="PTHR10887:SF495">
    <property type="entry name" value="HELICASE SENATAXIN ISOFORM X1-RELATED"/>
    <property type="match status" value="1"/>
</dbReference>
<dbReference type="RefSeq" id="XP_037224524.1">
    <property type="nucleotide sequence ID" value="XM_037359429.1"/>
</dbReference>
<dbReference type="InterPro" id="IPR027417">
    <property type="entry name" value="P-loop_NTPase"/>
</dbReference>
<protein>
    <submittedName>
        <fullName evidence="3">AAA-12 domain-containing protein</fullName>
    </submittedName>
</protein>
<evidence type="ECO:0000313" key="3">
    <source>
        <dbReference type="EMBL" id="KAF7312416.1"/>
    </source>
</evidence>
<gene>
    <name evidence="3" type="ORF">MIND_00255100</name>
</gene>
<dbReference type="InterPro" id="IPR045055">
    <property type="entry name" value="DNA2/NAM7-like"/>
</dbReference>
<feature type="domain" description="Helicase ATP-binding" evidence="2">
    <location>
        <begin position="406"/>
        <end position="600"/>
    </location>
</feature>
<dbReference type="EMBL" id="JACAZF010000002">
    <property type="protein sequence ID" value="KAF7312416.1"/>
    <property type="molecule type" value="Genomic_DNA"/>
</dbReference>
<evidence type="ECO:0000256" key="1">
    <source>
        <dbReference type="SAM" id="MobiDB-lite"/>
    </source>
</evidence>
<dbReference type="SUPFAM" id="SSF52540">
    <property type="entry name" value="P-loop containing nucleoside triphosphate hydrolases"/>
    <property type="match status" value="1"/>
</dbReference>